<evidence type="ECO:0000313" key="1">
    <source>
        <dbReference type="EMBL" id="JAR99460.1"/>
    </source>
</evidence>
<dbReference type="AlphaFoldDB" id="A0A161M9V1"/>
<dbReference type="EMBL" id="GEMB01003783">
    <property type="protein sequence ID" value="JAR99460.1"/>
    <property type="molecule type" value="Transcribed_RNA"/>
</dbReference>
<reference evidence="1" key="1">
    <citation type="submission" date="2016-04" db="EMBL/GenBank/DDBJ databases">
        <authorList>
            <person name="Calderon-Fernandez G.M.Sr."/>
        </authorList>
    </citation>
    <scope>NUCLEOTIDE SEQUENCE</scope>
    <source>
        <strain evidence="1">Int1</strain>
        <tissue evidence="1">Integument</tissue>
    </source>
</reference>
<organism evidence="1">
    <name type="scientific">Triatoma infestans</name>
    <name type="common">Assassin bug</name>
    <dbReference type="NCBI Taxonomy" id="30076"/>
    <lineage>
        <taxon>Eukaryota</taxon>
        <taxon>Metazoa</taxon>
        <taxon>Ecdysozoa</taxon>
        <taxon>Arthropoda</taxon>
        <taxon>Hexapoda</taxon>
        <taxon>Insecta</taxon>
        <taxon>Pterygota</taxon>
        <taxon>Neoptera</taxon>
        <taxon>Paraneoptera</taxon>
        <taxon>Hemiptera</taxon>
        <taxon>Heteroptera</taxon>
        <taxon>Panheteroptera</taxon>
        <taxon>Cimicomorpha</taxon>
        <taxon>Reduviidae</taxon>
        <taxon>Triatominae</taxon>
        <taxon>Triatoma</taxon>
    </lineage>
</organism>
<accession>A0A161M9V1</accession>
<reference evidence="1" key="2">
    <citation type="journal article" date="2017" name="J. Med. Entomol.">
        <title>Transcriptome Analysis of the Triatoma infestans (Hemiptera: Reduviidae) Integument.</title>
        <authorList>
            <person name="Calderon-Fernandez G.M."/>
            <person name="Moriconi D.E."/>
            <person name="Dulbecco A.B."/>
            <person name="Juarez M.P."/>
        </authorList>
    </citation>
    <scope>NUCLEOTIDE SEQUENCE</scope>
    <source>
        <strain evidence="1">Int1</strain>
        <tissue evidence="1">Integument</tissue>
    </source>
</reference>
<sequence length="56" mass="6672">MYNIKENYKYTLYMLNSISTKDAIFYILIIRLQNMVGFKEISNMCAKVKQKGWISL</sequence>
<proteinExistence type="predicted"/>
<name>A0A161M9V1_TRIIF</name>
<protein>
    <submittedName>
        <fullName evidence="1">Triatoma infestans clone ti-70 secreted salivary peptide</fullName>
    </submittedName>
</protein>